<organism evidence="2 3">
    <name type="scientific">Arabidopsis suecica</name>
    <name type="common">Swedish thale-cress</name>
    <name type="synonym">Cardaminopsis suecica</name>
    <dbReference type="NCBI Taxonomy" id="45249"/>
    <lineage>
        <taxon>Eukaryota</taxon>
        <taxon>Viridiplantae</taxon>
        <taxon>Streptophyta</taxon>
        <taxon>Embryophyta</taxon>
        <taxon>Tracheophyta</taxon>
        <taxon>Spermatophyta</taxon>
        <taxon>Magnoliopsida</taxon>
        <taxon>eudicotyledons</taxon>
        <taxon>Gunneridae</taxon>
        <taxon>Pentapetalae</taxon>
        <taxon>rosids</taxon>
        <taxon>malvids</taxon>
        <taxon>Brassicales</taxon>
        <taxon>Brassicaceae</taxon>
        <taxon>Camelineae</taxon>
        <taxon>Arabidopsis</taxon>
    </lineage>
</organism>
<feature type="compositionally biased region" description="Polar residues" evidence="1">
    <location>
        <begin position="107"/>
        <end position="119"/>
    </location>
</feature>
<keyword evidence="3" id="KW-1185">Reference proteome</keyword>
<proteinExistence type="predicted"/>
<feature type="compositionally biased region" description="Low complexity" evidence="1">
    <location>
        <begin position="149"/>
        <end position="161"/>
    </location>
</feature>
<dbReference type="PANTHER" id="PTHR33621:SF2">
    <property type="entry name" value="RIBOSOMAL L1 DOMAIN-CONTAINING PROTEIN"/>
    <property type="match status" value="1"/>
</dbReference>
<feature type="region of interest" description="Disordered" evidence="1">
    <location>
        <begin position="316"/>
        <end position="348"/>
    </location>
</feature>
<dbReference type="Proteomes" id="UP000694251">
    <property type="component" value="Chromosome 8"/>
</dbReference>
<comment type="caution">
    <text evidence="2">The sequence shown here is derived from an EMBL/GenBank/DDBJ whole genome shotgun (WGS) entry which is preliminary data.</text>
</comment>
<dbReference type="AlphaFoldDB" id="A0A8T2B1I1"/>
<feature type="region of interest" description="Disordered" evidence="1">
    <location>
        <begin position="102"/>
        <end position="173"/>
    </location>
</feature>
<feature type="compositionally biased region" description="Basic and acidic residues" evidence="1">
    <location>
        <begin position="197"/>
        <end position="225"/>
    </location>
</feature>
<evidence type="ECO:0000313" key="3">
    <source>
        <dbReference type="Proteomes" id="UP000694251"/>
    </source>
</evidence>
<dbReference type="OrthoDB" id="1916794at2759"/>
<evidence type="ECO:0000256" key="1">
    <source>
        <dbReference type="SAM" id="MobiDB-lite"/>
    </source>
</evidence>
<feature type="compositionally biased region" description="Basic and acidic residues" evidence="1">
    <location>
        <begin position="321"/>
        <end position="332"/>
    </location>
</feature>
<sequence length="534" mass="59261">MDFHCLPRRDLQFFCKRNKIPANMTNIAMADALRDLEIVEGMDEFMDPSRDQSPTSVARNLPSAARTAARTTRRKTTKDETQSSELVTRSCYVVNKSLAGEMDQENKNMNMLQNPSVPQSRRREAATSVAVKLDVTDMMPEANVSKTPAARSTRRAQAAASSKKEESVQRVYSTRRSVRLLEESMADLSLKTNVPAKKHEDAEREESPAGSKFQEKSDENSENTEKSGVMSVRDLNDSLEKEWDGSKNDPDLDILYGDLGDITFFDASTSKEQMNGTDSSTVSASDSFVLVNEQETSKEDDFVVVDHAASTTTTNTLACYKESENEQMKIDSESESEETEYETDPWEGDDFGVAVDTNQEAFESKVRASDNVSKVDSVTTVPIVDESKELDFSPSPLAEEELEVDSDEWSDYEIGEVELEENSCASEESIDIESEEAPVSDKKSPASSSSSSLAGNETKTSLSPFEAETILEGDKDKEMAVNNNGEGKAEAEVKKTKKKKKTIDEELKDVSMRQLTKMVKELAIKSKQQHKGPE</sequence>
<feature type="compositionally biased region" description="Acidic residues" evidence="1">
    <location>
        <begin position="333"/>
        <end position="348"/>
    </location>
</feature>
<feature type="region of interest" description="Disordered" evidence="1">
    <location>
        <begin position="47"/>
        <end position="85"/>
    </location>
</feature>
<feature type="region of interest" description="Disordered" evidence="1">
    <location>
        <begin position="364"/>
        <end position="499"/>
    </location>
</feature>
<feature type="compositionally biased region" description="Acidic residues" evidence="1">
    <location>
        <begin position="398"/>
        <end position="421"/>
    </location>
</feature>
<dbReference type="EMBL" id="JAEFBJ010000008">
    <property type="protein sequence ID" value="KAG7580470.1"/>
    <property type="molecule type" value="Genomic_DNA"/>
</dbReference>
<feature type="region of interest" description="Disordered" evidence="1">
    <location>
        <begin position="191"/>
        <end position="231"/>
    </location>
</feature>
<protein>
    <submittedName>
        <fullName evidence="2">Uncharacterized protein</fullName>
    </submittedName>
</protein>
<evidence type="ECO:0000313" key="2">
    <source>
        <dbReference type="EMBL" id="KAG7580470.1"/>
    </source>
</evidence>
<feature type="compositionally biased region" description="Acidic residues" evidence="1">
    <location>
        <begin position="428"/>
        <end position="438"/>
    </location>
</feature>
<name>A0A8T2B1I1_ARASU</name>
<gene>
    <name evidence="2" type="ORF">ISN44_As08g002610</name>
</gene>
<reference evidence="2 3" key="1">
    <citation type="submission" date="2020-12" db="EMBL/GenBank/DDBJ databases">
        <title>Concerted genomic and epigenomic changes stabilize Arabidopsis allopolyploids.</title>
        <authorList>
            <person name="Chen Z."/>
        </authorList>
    </citation>
    <scope>NUCLEOTIDE SEQUENCE [LARGE SCALE GENOMIC DNA]</scope>
    <source>
        <strain evidence="2">As9502</strain>
        <tissue evidence="2">Leaf</tissue>
    </source>
</reference>
<feature type="compositionally biased region" description="Polar residues" evidence="1">
    <location>
        <begin position="370"/>
        <end position="380"/>
    </location>
</feature>
<feature type="compositionally biased region" description="Polar residues" evidence="1">
    <location>
        <begin position="453"/>
        <end position="463"/>
    </location>
</feature>
<accession>A0A8T2B1I1</accession>
<dbReference type="PANTHER" id="PTHR33621">
    <property type="entry name" value="ASPARTIC/GLUTAMIC ACID-RICH PROTEIN"/>
    <property type="match status" value="1"/>
</dbReference>